<reference evidence="5 6" key="1">
    <citation type="submission" date="2019-08" db="EMBL/GenBank/DDBJ databases">
        <title>Draft genome sequence of Lysobacter sp. UKS-15.</title>
        <authorList>
            <person name="Im W.-T."/>
        </authorList>
    </citation>
    <scope>NUCLEOTIDE SEQUENCE [LARGE SCALE GENOMIC DNA]</scope>
    <source>
        <strain evidence="5 6">UKS-15</strain>
    </source>
</reference>
<accession>A0A5D8Z802</accession>
<dbReference type="Gene3D" id="2.30.40.10">
    <property type="entry name" value="Urease, subunit C, domain 1"/>
    <property type="match status" value="1"/>
</dbReference>
<dbReference type="GO" id="GO:0016812">
    <property type="term" value="F:hydrolase activity, acting on carbon-nitrogen (but not peptide) bonds, in cyclic amides"/>
    <property type="evidence" value="ECO:0007669"/>
    <property type="project" value="TreeGrafter"/>
</dbReference>
<feature type="chain" id="PRO_5023103601" evidence="3">
    <location>
        <begin position="22"/>
        <end position="475"/>
    </location>
</feature>
<gene>
    <name evidence="5" type="ORF">FW784_06045</name>
</gene>
<dbReference type="InterPro" id="IPR050378">
    <property type="entry name" value="Metallo-dep_Hydrolases_sf"/>
</dbReference>
<dbReference type="EMBL" id="VTRV01000046">
    <property type="protein sequence ID" value="TZF90252.1"/>
    <property type="molecule type" value="Genomic_DNA"/>
</dbReference>
<dbReference type="Pfam" id="PF01979">
    <property type="entry name" value="Amidohydro_1"/>
    <property type="match status" value="1"/>
</dbReference>
<comment type="cofactor">
    <cofactor evidence="1">
        <name>Zn(2+)</name>
        <dbReference type="ChEBI" id="CHEBI:29105"/>
    </cofactor>
</comment>
<dbReference type="SUPFAM" id="SSF51338">
    <property type="entry name" value="Composite domain of metallo-dependent hydrolases"/>
    <property type="match status" value="1"/>
</dbReference>
<dbReference type="Proteomes" id="UP000323164">
    <property type="component" value="Unassembled WGS sequence"/>
</dbReference>
<dbReference type="InterPro" id="IPR011059">
    <property type="entry name" value="Metal-dep_hydrolase_composite"/>
</dbReference>
<keyword evidence="3" id="KW-0732">Signal</keyword>
<evidence type="ECO:0000256" key="1">
    <source>
        <dbReference type="ARBA" id="ARBA00001947"/>
    </source>
</evidence>
<dbReference type="InterPro" id="IPR006680">
    <property type="entry name" value="Amidohydro-rel"/>
</dbReference>
<feature type="signal peptide" evidence="3">
    <location>
        <begin position="1"/>
        <end position="21"/>
    </location>
</feature>
<comment type="caution">
    <text evidence="5">The sequence shown here is derived from an EMBL/GenBank/DDBJ whole genome shotgun (WGS) entry which is preliminary data.</text>
</comment>
<evidence type="ECO:0000256" key="3">
    <source>
        <dbReference type="SAM" id="SignalP"/>
    </source>
</evidence>
<dbReference type="Gene3D" id="3.20.20.140">
    <property type="entry name" value="Metal-dependent hydrolases"/>
    <property type="match status" value="1"/>
</dbReference>
<dbReference type="AlphaFoldDB" id="A0A5D8Z802"/>
<feature type="region of interest" description="Disordered" evidence="2">
    <location>
        <begin position="233"/>
        <end position="263"/>
    </location>
</feature>
<organism evidence="5 6">
    <name type="scientific">Cognatilysobacter lacus</name>
    <dbReference type="NCBI Taxonomy" id="1643323"/>
    <lineage>
        <taxon>Bacteria</taxon>
        <taxon>Pseudomonadati</taxon>
        <taxon>Pseudomonadota</taxon>
        <taxon>Gammaproteobacteria</taxon>
        <taxon>Lysobacterales</taxon>
        <taxon>Lysobacteraceae</taxon>
        <taxon>Cognatilysobacter</taxon>
    </lineage>
</organism>
<dbReference type="InterPro" id="IPR032466">
    <property type="entry name" value="Metal_Hydrolase"/>
</dbReference>
<keyword evidence="5" id="KW-0378">Hydrolase</keyword>
<dbReference type="RefSeq" id="WP_149352457.1">
    <property type="nucleotide sequence ID" value="NZ_VTRV01000046.1"/>
</dbReference>
<evidence type="ECO:0000256" key="2">
    <source>
        <dbReference type="SAM" id="MobiDB-lite"/>
    </source>
</evidence>
<dbReference type="CDD" id="cd01309">
    <property type="entry name" value="Met_dep_hydrolase_C"/>
    <property type="match status" value="1"/>
</dbReference>
<feature type="domain" description="Amidohydrolase-related" evidence="4">
    <location>
        <begin position="386"/>
        <end position="431"/>
    </location>
</feature>
<dbReference type="PANTHER" id="PTHR11647:SF1">
    <property type="entry name" value="COLLAPSIN RESPONSE MEDIATOR PROTEIN"/>
    <property type="match status" value="1"/>
</dbReference>
<evidence type="ECO:0000313" key="5">
    <source>
        <dbReference type="EMBL" id="TZF90252.1"/>
    </source>
</evidence>
<feature type="compositionally biased region" description="Basic and acidic residues" evidence="2">
    <location>
        <begin position="241"/>
        <end position="263"/>
    </location>
</feature>
<dbReference type="SUPFAM" id="SSF51556">
    <property type="entry name" value="Metallo-dependent hydrolases"/>
    <property type="match status" value="1"/>
</dbReference>
<evidence type="ECO:0000313" key="6">
    <source>
        <dbReference type="Proteomes" id="UP000323164"/>
    </source>
</evidence>
<proteinExistence type="predicted"/>
<dbReference type="PANTHER" id="PTHR11647">
    <property type="entry name" value="HYDRANTOINASE/DIHYDROPYRIMIDINASE FAMILY MEMBER"/>
    <property type="match status" value="1"/>
</dbReference>
<dbReference type="OrthoDB" id="9766983at2"/>
<dbReference type="GO" id="GO:0005829">
    <property type="term" value="C:cytosol"/>
    <property type="evidence" value="ECO:0007669"/>
    <property type="project" value="TreeGrafter"/>
</dbReference>
<name>A0A5D8Z802_9GAMM</name>
<keyword evidence="6" id="KW-1185">Reference proteome</keyword>
<sequence length="475" mass="50650">MLKTFASFICTVALIAPIAAGAAKAPSRFVQDPYPSTYTRVPFGPVLIRNATVLTGTGERLDGADVLMRDGAIVGVGRGLEAPADATVVDGTGKWVTPGIIDVHSHLGVYASPAVSAQSDGNEATSPTTPNVWAEHSIWPQDPGFLTALAGGITSLQILPGSANLIGGRGVTLKNVPSTTYQGMKFPGAPWGLKMACGENPKRVYGQKGGPSTRMGNVAGYRAAFIDATEYIRKNRPAPPPEKKHWWSDEPKADSENATGGKRDLKMDTLAGAINGDIRVHIHCYRADEMATMLDLAKEFGFKVAAFHHAVEAYKIADRLAAEGVCGAMWADWWGFKMEAYDGIQENIALVDRPQGSCAIVHSDSEEGIQRLNQEAAKVMAHAKLAGMDIAPEHAILWLTKNPAKALGILDKTGTLEAGKMADVVVWNGTPFSSYAHAEQVYIDGARVYDRKDPSRQPVSDFMLGQGAAPTGGVR</sequence>
<evidence type="ECO:0000259" key="4">
    <source>
        <dbReference type="Pfam" id="PF01979"/>
    </source>
</evidence>
<protein>
    <submittedName>
        <fullName evidence="5">Amidohydrolase</fullName>
    </submittedName>
</protein>